<dbReference type="RefSeq" id="WP_344432641.1">
    <property type="nucleotide sequence ID" value="NZ_BAAASL010000001.1"/>
</dbReference>
<name>A0ABN3TK90_9ACTN</name>
<protein>
    <recommendedName>
        <fullName evidence="3">IrrE N-terminal-like domain-containing protein</fullName>
    </recommendedName>
</protein>
<dbReference type="Proteomes" id="UP001500886">
    <property type="component" value="Unassembled WGS sequence"/>
</dbReference>
<organism evidence="1 2">
    <name type="scientific">Streptomyces luteosporeus</name>
    <dbReference type="NCBI Taxonomy" id="173856"/>
    <lineage>
        <taxon>Bacteria</taxon>
        <taxon>Bacillati</taxon>
        <taxon>Actinomycetota</taxon>
        <taxon>Actinomycetes</taxon>
        <taxon>Kitasatosporales</taxon>
        <taxon>Streptomycetaceae</taxon>
        <taxon>Streptomyces</taxon>
    </lineage>
</organism>
<reference evidence="1 2" key="1">
    <citation type="journal article" date="2019" name="Int. J. Syst. Evol. Microbiol.">
        <title>The Global Catalogue of Microorganisms (GCM) 10K type strain sequencing project: providing services to taxonomists for standard genome sequencing and annotation.</title>
        <authorList>
            <consortium name="The Broad Institute Genomics Platform"/>
            <consortium name="The Broad Institute Genome Sequencing Center for Infectious Disease"/>
            <person name="Wu L."/>
            <person name="Ma J."/>
        </authorList>
    </citation>
    <scope>NUCLEOTIDE SEQUENCE [LARGE SCALE GENOMIC DNA]</scope>
    <source>
        <strain evidence="1 2">JCM 4542</strain>
    </source>
</reference>
<comment type="caution">
    <text evidence="1">The sequence shown here is derived from an EMBL/GenBank/DDBJ whole genome shotgun (WGS) entry which is preliminary data.</text>
</comment>
<evidence type="ECO:0000313" key="2">
    <source>
        <dbReference type="Proteomes" id="UP001500886"/>
    </source>
</evidence>
<evidence type="ECO:0000313" key="1">
    <source>
        <dbReference type="EMBL" id="GAA2707463.1"/>
    </source>
</evidence>
<keyword evidence="2" id="KW-1185">Reference proteome</keyword>
<dbReference type="EMBL" id="BAAASL010000001">
    <property type="protein sequence ID" value="GAA2707463.1"/>
    <property type="molecule type" value="Genomic_DNA"/>
</dbReference>
<evidence type="ECO:0008006" key="3">
    <source>
        <dbReference type="Google" id="ProtNLM"/>
    </source>
</evidence>
<accession>A0ABN3TK90</accession>
<proteinExistence type="predicted"/>
<gene>
    <name evidence="1" type="ORF">GCM10010315_01970</name>
</gene>
<sequence length="167" mass="18277">MTTRQIRKTCEALVDRLHLPVPFSTAALIEELSAVRGRPIRIHTLPTSLAGTACGLWIATDTSDEIYVEEHTTQFHRDHIILHEIGHILLEHGTAEEVDPRSALAQLFPHVSPTLINRLLARNNYTSEQEQEAELVASLIHAAAERLTPSSPSGVSGELKAALGIQG</sequence>